<dbReference type="InterPro" id="IPR001373">
    <property type="entry name" value="Cullin_N"/>
</dbReference>
<evidence type="ECO:0000259" key="6">
    <source>
        <dbReference type="PROSITE" id="PS50069"/>
    </source>
</evidence>
<organism evidence="7 8">
    <name type="scientific">Coemansia asiatica</name>
    <dbReference type="NCBI Taxonomy" id="1052880"/>
    <lineage>
        <taxon>Eukaryota</taxon>
        <taxon>Fungi</taxon>
        <taxon>Fungi incertae sedis</taxon>
        <taxon>Zoopagomycota</taxon>
        <taxon>Kickxellomycotina</taxon>
        <taxon>Kickxellomycetes</taxon>
        <taxon>Kickxellales</taxon>
        <taxon>Kickxellaceae</taxon>
        <taxon>Coemansia</taxon>
    </lineage>
</organism>
<dbReference type="SUPFAM" id="SSF75632">
    <property type="entry name" value="Cullin homology domain"/>
    <property type="match status" value="1"/>
</dbReference>
<dbReference type="InterPro" id="IPR019559">
    <property type="entry name" value="Cullin_neddylation_domain"/>
</dbReference>
<name>A0A9W7XRR7_9FUNG</name>
<evidence type="ECO:0000256" key="2">
    <source>
        <dbReference type="ARBA" id="ARBA00022499"/>
    </source>
</evidence>
<dbReference type="PROSITE" id="PS01256">
    <property type="entry name" value="CULLIN_1"/>
    <property type="match status" value="1"/>
</dbReference>
<dbReference type="SMART" id="SM00182">
    <property type="entry name" value="CULLIN"/>
    <property type="match status" value="1"/>
</dbReference>
<sequence>MSFANKRPGGRILPARRLTQQADPEKQFEKIEQAISEIYNHNSSQLSFEELYRTAYGLVLSKNGPMLYGGVKQVLEMHLQECMHRDILKRIQLTGSRPSVAQCDALLSSVRILWSEHVTAMLMIKDVLMYVDKVYVKTAQVPTIYEMGMCVFRDQVLLAADRRLNSEVINAIMFLISQERKFATEINRGTLHGVVNMMIELQDPNRLRPLYDVYLEPRLFAETSEHYREVAQFRISNMGAPEYGRAAKADLEAEAMRTKEYLAASSSAGLNSIVLEKLVSAYAQDILYIRGSGLVQMLDQRDITSLGIIYKLYETLPEALKILKKGVYDHILSFGKSIQASVGTIAAGPATGSIASSTNEDDNSASKAAPPDASSVAGKTIIALRWVQEILSLYDIFDEILKEAFADNQKIRYDIKDAFVRIINANSRAPELLSLFIDDNMKNGLRRKTEHEVDHTLERTALMFRFLKDKDAFEHYYKLHLAKRLLFGRSISDDAEQSLVSKLKVECGSQFTLKLEGMFKDMQLSGDINRELRESGMFSSLGFDMNVSVLTPTFWPTMGPSVASSEGSGNSQSKDHAASGGIIIPSTANVSKGIEAFSAYYLKYHSGRRLAWQYAMGNADLKVHFGSRTHEFNVSTYQMLILLLFTEEDDDDTSSRGLTTAQIQEKTHIPKESLARHLQSLACGKYKVLTKQPMSREINPEDVFRFNKGFRAPQYRIRLPVASARSSVETEKEKEASQAAIGRERQYLIEAAVVRIMKTRRQMLHEQLVGEAVDQLSSRFMASPKMIKNGIEKLIDREYLQRSPDDPRLYIYLA</sequence>
<dbReference type="Gene3D" id="1.20.1310.10">
    <property type="entry name" value="Cullin Repeats"/>
    <property type="match status" value="4"/>
</dbReference>
<dbReference type="SMART" id="SM00884">
    <property type="entry name" value="Cullin_Nedd8"/>
    <property type="match status" value="1"/>
</dbReference>
<dbReference type="GO" id="GO:0031461">
    <property type="term" value="C:cullin-RING ubiquitin ligase complex"/>
    <property type="evidence" value="ECO:0007669"/>
    <property type="project" value="InterPro"/>
</dbReference>
<dbReference type="Pfam" id="PF10557">
    <property type="entry name" value="Cullin_Nedd8"/>
    <property type="match status" value="1"/>
</dbReference>
<dbReference type="SUPFAM" id="SSF46785">
    <property type="entry name" value="Winged helix' DNA-binding domain"/>
    <property type="match status" value="1"/>
</dbReference>
<dbReference type="Gene3D" id="3.30.230.130">
    <property type="entry name" value="Cullin, Chain C, Domain 2"/>
    <property type="match status" value="1"/>
</dbReference>
<dbReference type="GO" id="GO:0031625">
    <property type="term" value="F:ubiquitin protein ligase binding"/>
    <property type="evidence" value="ECO:0007669"/>
    <property type="project" value="InterPro"/>
</dbReference>
<reference evidence="7" key="1">
    <citation type="submission" date="2022-07" db="EMBL/GenBank/DDBJ databases">
        <title>Phylogenomic reconstructions and comparative analyses of Kickxellomycotina fungi.</title>
        <authorList>
            <person name="Reynolds N.K."/>
            <person name="Stajich J.E."/>
            <person name="Barry K."/>
            <person name="Grigoriev I.V."/>
            <person name="Crous P."/>
            <person name="Smith M.E."/>
        </authorList>
    </citation>
    <scope>NUCLEOTIDE SEQUENCE</scope>
    <source>
        <strain evidence="7">NBRC 105413</strain>
    </source>
</reference>
<dbReference type="InterPro" id="IPR016159">
    <property type="entry name" value="Cullin_repeat-like_dom_sf"/>
</dbReference>
<evidence type="ECO:0000256" key="1">
    <source>
        <dbReference type="ARBA" id="ARBA00006019"/>
    </source>
</evidence>
<dbReference type="Gene3D" id="1.10.10.10">
    <property type="entry name" value="Winged helix-like DNA-binding domain superfamily/Winged helix DNA-binding domain"/>
    <property type="match status" value="1"/>
</dbReference>
<dbReference type="Pfam" id="PF00888">
    <property type="entry name" value="Cullin"/>
    <property type="match status" value="1"/>
</dbReference>
<gene>
    <name evidence="7" type="ORF">LPJ64_000343</name>
</gene>
<dbReference type="InterPro" id="IPR045093">
    <property type="entry name" value="Cullin"/>
</dbReference>
<evidence type="ECO:0000256" key="3">
    <source>
        <dbReference type="ARBA" id="ARBA00022843"/>
    </source>
</evidence>
<keyword evidence="2" id="KW-1017">Isopeptide bond</keyword>
<dbReference type="InterPro" id="IPR036317">
    <property type="entry name" value="Cullin_homology_sf"/>
</dbReference>
<evidence type="ECO:0000256" key="5">
    <source>
        <dbReference type="RuleBase" id="RU003829"/>
    </source>
</evidence>
<dbReference type="InterPro" id="IPR016158">
    <property type="entry name" value="Cullin_homology"/>
</dbReference>
<dbReference type="InterPro" id="IPR036388">
    <property type="entry name" value="WH-like_DNA-bd_sf"/>
</dbReference>
<dbReference type="InterPro" id="IPR059120">
    <property type="entry name" value="Cullin-like_AB"/>
</dbReference>
<protein>
    <recommendedName>
        <fullName evidence="6">Cullin family profile domain-containing protein</fullName>
    </recommendedName>
</protein>
<dbReference type="Pfam" id="PF26557">
    <property type="entry name" value="Cullin_AB"/>
    <property type="match status" value="1"/>
</dbReference>
<dbReference type="FunFam" id="1.20.1310.10:FF:000002">
    <property type="entry name" value="cullin-3 isoform X1"/>
    <property type="match status" value="1"/>
</dbReference>
<dbReference type="SUPFAM" id="SSF74788">
    <property type="entry name" value="Cullin repeat-like"/>
    <property type="match status" value="1"/>
</dbReference>
<feature type="domain" description="Cullin family profile" evidence="6">
    <location>
        <begin position="428"/>
        <end position="682"/>
    </location>
</feature>
<dbReference type="FunFam" id="1.10.10.10:FF:000014">
    <property type="entry name" value="Cullin 1"/>
    <property type="match status" value="1"/>
</dbReference>
<dbReference type="InterPro" id="IPR036390">
    <property type="entry name" value="WH_DNA-bd_sf"/>
</dbReference>
<evidence type="ECO:0000256" key="4">
    <source>
        <dbReference type="PROSITE-ProRule" id="PRU00330"/>
    </source>
</evidence>
<dbReference type="AlphaFoldDB" id="A0A9W7XRR7"/>
<proteinExistence type="inferred from homology"/>
<dbReference type="GO" id="GO:0006511">
    <property type="term" value="P:ubiquitin-dependent protein catabolic process"/>
    <property type="evidence" value="ECO:0007669"/>
    <property type="project" value="InterPro"/>
</dbReference>
<dbReference type="PROSITE" id="PS50069">
    <property type="entry name" value="CULLIN_2"/>
    <property type="match status" value="1"/>
</dbReference>
<keyword evidence="8" id="KW-1185">Reference proteome</keyword>
<dbReference type="PANTHER" id="PTHR11932">
    <property type="entry name" value="CULLIN"/>
    <property type="match status" value="1"/>
</dbReference>
<dbReference type="EMBL" id="JANBOH010000006">
    <property type="protein sequence ID" value="KAJ1648394.1"/>
    <property type="molecule type" value="Genomic_DNA"/>
</dbReference>
<comment type="caution">
    <text evidence="7">The sequence shown here is derived from an EMBL/GenBank/DDBJ whole genome shotgun (WGS) entry which is preliminary data.</text>
</comment>
<accession>A0A9W7XRR7</accession>
<dbReference type="Proteomes" id="UP001145021">
    <property type="component" value="Unassembled WGS sequence"/>
</dbReference>
<evidence type="ECO:0000313" key="8">
    <source>
        <dbReference type="Proteomes" id="UP001145021"/>
    </source>
</evidence>
<comment type="similarity">
    <text evidence="1 4 5">Belongs to the cullin family.</text>
</comment>
<keyword evidence="3" id="KW-0832">Ubl conjugation</keyword>
<dbReference type="InterPro" id="IPR016157">
    <property type="entry name" value="Cullin_CS"/>
</dbReference>
<evidence type="ECO:0000313" key="7">
    <source>
        <dbReference type="EMBL" id="KAJ1648394.1"/>
    </source>
</evidence>